<feature type="transmembrane region" description="Helical" evidence="1">
    <location>
        <begin position="183"/>
        <end position="203"/>
    </location>
</feature>
<keyword evidence="1" id="KW-0472">Membrane</keyword>
<feature type="transmembrane region" description="Helical" evidence="1">
    <location>
        <begin position="395"/>
        <end position="419"/>
    </location>
</feature>
<proteinExistence type="predicted"/>
<dbReference type="Proteomes" id="UP000199086">
    <property type="component" value="Unassembled WGS sequence"/>
</dbReference>
<protein>
    <recommendedName>
        <fullName evidence="4">ABC-2 type transport system permease protein</fullName>
    </recommendedName>
</protein>
<name>A0A1G6GPU1_9ACTN</name>
<feature type="transmembrane region" description="Helical" evidence="1">
    <location>
        <begin position="65"/>
        <end position="87"/>
    </location>
</feature>
<evidence type="ECO:0000313" key="3">
    <source>
        <dbReference type="Proteomes" id="UP000199086"/>
    </source>
</evidence>
<evidence type="ECO:0000256" key="1">
    <source>
        <dbReference type="SAM" id="Phobius"/>
    </source>
</evidence>
<dbReference type="AlphaFoldDB" id="A0A1G6GPU1"/>
<feature type="transmembrane region" description="Helical" evidence="1">
    <location>
        <begin position="150"/>
        <end position="176"/>
    </location>
</feature>
<feature type="transmembrane region" description="Helical" evidence="1">
    <location>
        <begin position="497"/>
        <end position="520"/>
    </location>
</feature>
<feature type="transmembrane region" description="Helical" evidence="1">
    <location>
        <begin position="313"/>
        <end position="334"/>
    </location>
</feature>
<gene>
    <name evidence="2" type="ORF">GA0111570_104223</name>
</gene>
<dbReference type="STRING" id="1577474.GA0111570_104223"/>
<reference evidence="2 3" key="1">
    <citation type="submission" date="2016-06" db="EMBL/GenBank/DDBJ databases">
        <authorList>
            <person name="Olsen C.W."/>
            <person name="Carey S."/>
            <person name="Hinshaw L."/>
            <person name="Karasin A.I."/>
        </authorList>
    </citation>
    <scope>NUCLEOTIDE SEQUENCE [LARGE SCALE GENOMIC DNA]</scope>
    <source>
        <strain evidence="2 3">LZ-22</strain>
    </source>
</reference>
<keyword evidence="1" id="KW-0812">Transmembrane</keyword>
<feature type="transmembrane region" description="Helical" evidence="1">
    <location>
        <begin position="108"/>
        <end position="130"/>
    </location>
</feature>
<accession>A0A1G6GPU1</accession>
<keyword evidence="3" id="KW-1185">Reference proteome</keyword>
<dbReference type="OrthoDB" id="138672at2"/>
<dbReference type="RefSeq" id="WP_092608868.1">
    <property type="nucleotide sequence ID" value="NZ_FMYF01000004.1"/>
</dbReference>
<feature type="transmembrane region" description="Helical" evidence="1">
    <location>
        <begin position="425"/>
        <end position="448"/>
    </location>
</feature>
<evidence type="ECO:0008006" key="4">
    <source>
        <dbReference type="Google" id="ProtNLM"/>
    </source>
</evidence>
<feature type="transmembrane region" description="Helical" evidence="1">
    <location>
        <begin position="29"/>
        <end position="53"/>
    </location>
</feature>
<sequence length="532" mass="54565">MRPALALTRVQLWALLVAMGRGNRTRRRWSVGALVAVVAAVTVTLSAVYSFGFAAMLDQVGAVDLVLVVMPALAAVGVISGGTFGVSRSVLGGRDDDLLLGLPIRPRTIALAKMSAVAAQNALLMVLAVVPSGVVYGLHEPTHAWFWPGLLAGTLALALAATAVSVVLAFLVTLIAPSGRGRAVANVAILLVTSGVVFASIPFSQRLQGLLADDPAAFAHTVGRWAWGFGAVRDLAIDGSGQAAALLLALGLLPFSAVLWAVSAAYVPLITRRAENVPALGRHSRVPLSRMRPHSPFVALLVREVHRFLSSTVYLVNNGFGVVVLLAGAAWLVAAGVPEGIRALATSPGLPLPVLAAGAVCLPVAMTCTTAPSISLEGDRLWIVRSAPVDPLVVLGAKVALNLLVVVPALLPISVVLAVRTDIGVLGGVLVLLVAAMFTLVVAETGLLTNLVWPVLDAPSDAVVVKQSVSVLVALVGSVACYVILGVAGAGTASVAGAVPGLLAMLLAAAVLALAMFRILRSWGVRAFNRLG</sequence>
<keyword evidence="1" id="KW-1133">Transmembrane helix</keyword>
<evidence type="ECO:0000313" key="2">
    <source>
        <dbReference type="EMBL" id="SDB83969.1"/>
    </source>
</evidence>
<organism evidence="2 3">
    <name type="scientific">Raineyella antarctica</name>
    <dbReference type="NCBI Taxonomy" id="1577474"/>
    <lineage>
        <taxon>Bacteria</taxon>
        <taxon>Bacillati</taxon>
        <taxon>Actinomycetota</taxon>
        <taxon>Actinomycetes</taxon>
        <taxon>Propionibacteriales</taxon>
        <taxon>Propionibacteriaceae</taxon>
        <taxon>Raineyella</taxon>
    </lineage>
</organism>
<feature type="transmembrane region" description="Helical" evidence="1">
    <location>
        <begin position="469"/>
        <end position="491"/>
    </location>
</feature>
<dbReference type="EMBL" id="FMYF01000004">
    <property type="protein sequence ID" value="SDB83969.1"/>
    <property type="molecule type" value="Genomic_DNA"/>
</dbReference>
<feature type="transmembrane region" description="Helical" evidence="1">
    <location>
        <begin position="243"/>
        <end position="267"/>
    </location>
</feature>